<organism evidence="10 11">
    <name type="scientific">Sulfobacillus harzensis</name>
    <dbReference type="NCBI Taxonomy" id="2729629"/>
    <lineage>
        <taxon>Bacteria</taxon>
        <taxon>Bacillati</taxon>
        <taxon>Bacillota</taxon>
        <taxon>Clostridia</taxon>
        <taxon>Eubacteriales</taxon>
        <taxon>Clostridiales Family XVII. Incertae Sedis</taxon>
        <taxon>Sulfobacillus</taxon>
    </lineage>
</organism>
<gene>
    <name evidence="10" type="primary">argF</name>
    <name evidence="10" type="ORF">HIJ39_05075</name>
</gene>
<dbReference type="NCBIfam" id="NF001986">
    <property type="entry name" value="PRK00779.1"/>
    <property type="match status" value="1"/>
</dbReference>
<dbReference type="PANTHER" id="PTHR45753">
    <property type="entry name" value="ORNITHINE CARBAMOYLTRANSFERASE, MITOCHONDRIAL"/>
    <property type="match status" value="1"/>
</dbReference>
<dbReference type="InterPro" id="IPR024904">
    <property type="entry name" value="OTCase_ArgI"/>
</dbReference>
<dbReference type="GO" id="GO:0019240">
    <property type="term" value="P:citrulline biosynthetic process"/>
    <property type="evidence" value="ECO:0007669"/>
    <property type="project" value="TreeGrafter"/>
</dbReference>
<comment type="caution">
    <text evidence="10">The sequence shown here is derived from an EMBL/GenBank/DDBJ whole genome shotgun (WGS) entry which is preliminary data.</text>
</comment>
<dbReference type="HAMAP" id="MF_01109">
    <property type="entry name" value="OTCase"/>
    <property type="match status" value="1"/>
</dbReference>
<evidence type="ECO:0000256" key="1">
    <source>
        <dbReference type="ARBA" id="ARBA00004975"/>
    </source>
</evidence>
<dbReference type="GO" id="GO:0042450">
    <property type="term" value="P:L-arginine biosynthetic process via ornithine"/>
    <property type="evidence" value="ECO:0007669"/>
    <property type="project" value="UniProtKB-UniRule"/>
</dbReference>
<dbReference type="InterPro" id="IPR006130">
    <property type="entry name" value="Asp/Orn_carbamoylTrfase"/>
</dbReference>
<keyword evidence="7" id="KW-0963">Cytoplasm</keyword>
<feature type="domain" description="Aspartate/ornithine carbamoyltransferase carbamoyl-P binding" evidence="9">
    <location>
        <begin position="14"/>
        <end position="154"/>
    </location>
</feature>
<keyword evidence="11" id="KW-1185">Reference proteome</keyword>
<proteinExistence type="inferred from homology"/>
<dbReference type="Gene3D" id="3.40.50.1370">
    <property type="entry name" value="Aspartate/ornithine carbamoyltransferase"/>
    <property type="match status" value="2"/>
</dbReference>
<dbReference type="InterPro" id="IPR002292">
    <property type="entry name" value="Orn/put_carbamltrans"/>
</dbReference>
<feature type="binding site" evidence="7">
    <location>
        <position position="305"/>
    </location>
    <ligand>
        <name>carbamoyl phosphate</name>
        <dbReference type="ChEBI" id="CHEBI:58228"/>
    </ligand>
</feature>
<dbReference type="EC" id="2.1.3.3" evidence="3 7"/>
<feature type="binding site" evidence="7">
    <location>
        <position position="172"/>
    </location>
    <ligand>
        <name>L-ornithine</name>
        <dbReference type="ChEBI" id="CHEBI:46911"/>
    </ligand>
</feature>
<evidence type="ECO:0000256" key="4">
    <source>
        <dbReference type="ARBA" id="ARBA00016634"/>
    </source>
</evidence>
<comment type="pathway">
    <text evidence="1">Amino-acid biosynthesis; L-arginine biosynthesis; L-arginine from L-ornithine and carbamoyl phosphate: step 1/3.</text>
</comment>
<feature type="domain" description="Aspartate/ornithine carbamoyltransferase Asp/Orn-binding" evidence="8">
    <location>
        <begin position="161"/>
        <end position="315"/>
    </location>
</feature>
<evidence type="ECO:0000256" key="3">
    <source>
        <dbReference type="ARBA" id="ARBA00013007"/>
    </source>
</evidence>
<dbReference type="PANTHER" id="PTHR45753:SF3">
    <property type="entry name" value="ORNITHINE TRANSCARBAMYLASE, MITOCHONDRIAL"/>
    <property type="match status" value="1"/>
</dbReference>
<dbReference type="RefSeq" id="WP_169097375.1">
    <property type="nucleotide sequence ID" value="NZ_JABBVZ010000011.1"/>
</dbReference>
<dbReference type="FunFam" id="3.40.50.1370:FF:000008">
    <property type="entry name" value="Ornithine carbamoyltransferase"/>
    <property type="match status" value="1"/>
</dbReference>
<dbReference type="InterPro" id="IPR036901">
    <property type="entry name" value="Asp/Orn_carbamoylTrfase_sf"/>
</dbReference>
<dbReference type="AlphaFoldDB" id="A0A7Y0L2B6"/>
<evidence type="ECO:0000256" key="6">
    <source>
        <dbReference type="ARBA" id="ARBA00048772"/>
    </source>
</evidence>
<evidence type="ECO:0000256" key="5">
    <source>
        <dbReference type="ARBA" id="ARBA00022679"/>
    </source>
</evidence>
<dbReference type="GO" id="GO:0005737">
    <property type="term" value="C:cytoplasm"/>
    <property type="evidence" value="ECO:0007669"/>
    <property type="project" value="UniProtKB-SubCell"/>
</dbReference>
<dbReference type="InterPro" id="IPR006131">
    <property type="entry name" value="Asp_carbamoyltransf_Asp/Orn-bd"/>
</dbReference>
<dbReference type="PRINTS" id="PR00102">
    <property type="entry name" value="OTCASE"/>
</dbReference>
<feature type="binding site" evidence="7">
    <location>
        <position position="114"/>
    </location>
    <ligand>
        <name>carbamoyl phosphate</name>
        <dbReference type="ChEBI" id="CHEBI:58228"/>
    </ligand>
</feature>
<evidence type="ECO:0000313" key="10">
    <source>
        <dbReference type="EMBL" id="NMP21727.1"/>
    </source>
</evidence>
<dbReference type="EMBL" id="JABBVZ010000011">
    <property type="protein sequence ID" value="NMP21727.1"/>
    <property type="molecule type" value="Genomic_DNA"/>
</dbReference>
<protein>
    <recommendedName>
        <fullName evidence="4 7">Ornithine carbamoyltransferase</fullName>
        <shortName evidence="7">OTCase</shortName>
        <ecNumber evidence="3 7">2.1.3.3</ecNumber>
    </recommendedName>
</protein>
<feature type="binding site" evidence="7">
    <location>
        <position position="90"/>
    </location>
    <ligand>
        <name>carbamoyl phosphate</name>
        <dbReference type="ChEBI" id="CHEBI:58228"/>
    </ligand>
</feature>
<dbReference type="SUPFAM" id="SSF53671">
    <property type="entry name" value="Aspartate/ornithine carbamoyltransferase"/>
    <property type="match status" value="1"/>
</dbReference>
<dbReference type="NCBIfam" id="TIGR00658">
    <property type="entry name" value="orni_carb_tr"/>
    <property type="match status" value="1"/>
</dbReference>
<dbReference type="PRINTS" id="PR00100">
    <property type="entry name" value="AOTCASE"/>
</dbReference>
<evidence type="ECO:0000259" key="8">
    <source>
        <dbReference type="Pfam" id="PF00185"/>
    </source>
</evidence>
<comment type="catalytic activity">
    <reaction evidence="6 7">
        <text>carbamoyl phosphate + L-ornithine = L-citrulline + phosphate + H(+)</text>
        <dbReference type="Rhea" id="RHEA:19513"/>
        <dbReference type="ChEBI" id="CHEBI:15378"/>
        <dbReference type="ChEBI" id="CHEBI:43474"/>
        <dbReference type="ChEBI" id="CHEBI:46911"/>
        <dbReference type="ChEBI" id="CHEBI:57743"/>
        <dbReference type="ChEBI" id="CHEBI:58228"/>
        <dbReference type="EC" id="2.1.3.3"/>
    </reaction>
</comment>
<evidence type="ECO:0000313" key="11">
    <source>
        <dbReference type="Proteomes" id="UP000533476"/>
    </source>
</evidence>
<evidence type="ECO:0000256" key="7">
    <source>
        <dbReference type="HAMAP-Rule" id="MF_01109"/>
    </source>
</evidence>
<dbReference type="GO" id="GO:0016597">
    <property type="term" value="F:amino acid binding"/>
    <property type="evidence" value="ECO:0007669"/>
    <property type="project" value="InterPro"/>
</dbReference>
<sequence>MVQTLALNETLKNRSVLSLMEWSPAELQRVLYTARVMKKEPHSPAFRHALEGQHVALIFELPSTRTRVSFQVAVESLGAKAVVFEWNQSQLGRGEPIRDTARVLSRYVSGVVVRTREHETLQEWRKWADRPVFNALTNRMHPFQVLADVLTIWEKLGTVRGIKLAYFGDGNNMANSFLVLGAKLGMDVWIASPEGFQPAPDVVHWAHQEATLTGAGIHVTDDPQAAAQGADVVVTDVFQSMADDPELASTKKSLMAPYQVNTALMSLAKPTAIFLHCLPAHRGEEVSEAVLEGPQSVVFDEAENRLWVQKSVLYHVLADSSAVLGG</sequence>
<dbReference type="GO" id="GO:0004585">
    <property type="term" value="F:ornithine carbamoyltransferase activity"/>
    <property type="evidence" value="ECO:0007669"/>
    <property type="project" value="UniProtKB-UniRule"/>
</dbReference>
<name>A0A7Y0L2B6_9FIRM</name>
<comment type="similarity">
    <text evidence="2 7">Belongs to the aspartate/ornithine carbamoyltransferase superfamily. OTCase family.</text>
</comment>
<accession>A0A7Y0L2B6</accession>
<reference evidence="10 11" key="1">
    <citation type="submission" date="2020-04" db="EMBL/GenBank/DDBJ databases">
        <authorList>
            <person name="Zhang R."/>
            <person name="Schippers A."/>
        </authorList>
    </citation>
    <scope>NUCLEOTIDE SEQUENCE [LARGE SCALE GENOMIC DNA]</scope>
    <source>
        <strain evidence="10 11">DSM 109850</strain>
    </source>
</reference>
<evidence type="ECO:0000259" key="9">
    <source>
        <dbReference type="Pfam" id="PF02729"/>
    </source>
</evidence>
<dbReference type="InterPro" id="IPR006132">
    <property type="entry name" value="Asp/Orn_carbamoyltranf_P-bd"/>
</dbReference>
<dbReference type="Pfam" id="PF00185">
    <property type="entry name" value="OTCace"/>
    <property type="match status" value="1"/>
</dbReference>
<feature type="binding site" evidence="7">
    <location>
        <begin position="63"/>
        <end position="66"/>
    </location>
    <ligand>
        <name>carbamoyl phosphate</name>
        <dbReference type="ChEBI" id="CHEBI:58228"/>
    </ligand>
</feature>
<feature type="binding site" evidence="7">
    <location>
        <begin position="141"/>
        <end position="144"/>
    </location>
    <ligand>
        <name>carbamoyl phosphate</name>
        <dbReference type="ChEBI" id="CHEBI:58228"/>
    </ligand>
</feature>
<keyword evidence="5 7" id="KW-0808">Transferase</keyword>
<feature type="binding site" evidence="7">
    <location>
        <position position="236"/>
    </location>
    <ligand>
        <name>L-ornithine</name>
        <dbReference type="ChEBI" id="CHEBI:46911"/>
    </ligand>
</feature>
<dbReference type="Pfam" id="PF02729">
    <property type="entry name" value="OTCace_N"/>
    <property type="match status" value="1"/>
</dbReference>
<dbReference type="Proteomes" id="UP000533476">
    <property type="component" value="Unassembled WGS sequence"/>
</dbReference>
<feature type="binding site" evidence="7">
    <location>
        <begin position="277"/>
        <end position="278"/>
    </location>
    <ligand>
        <name>carbamoyl phosphate</name>
        <dbReference type="ChEBI" id="CHEBI:58228"/>
    </ligand>
</feature>
<feature type="binding site" evidence="7">
    <location>
        <begin position="240"/>
        <end position="241"/>
    </location>
    <ligand>
        <name>L-ornithine</name>
        <dbReference type="ChEBI" id="CHEBI:46911"/>
    </ligand>
</feature>
<evidence type="ECO:0000256" key="2">
    <source>
        <dbReference type="ARBA" id="ARBA00007805"/>
    </source>
</evidence>
<comment type="subcellular location">
    <subcellularLocation>
        <location evidence="7">Cytoplasm</location>
    </subcellularLocation>
</comment>